<protein>
    <submittedName>
        <fullName evidence="1">Uncharacterized protein</fullName>
    </submittedName>
</protein>
<evidence type="ECO:0000313" key="1">
    <source>
        <dbReference type="EMBL" id="KAK8487494.1"/>
    </source>
</evidence>
<evidence type="ECO:0000313" key="2">
    <source>
        <dbReference type="Proteomes" id="UP001396334"/>
    </source>
</evidence>
<keyword evidence="2" id="KW-1185">Reference proteome</keyword>
<sequence>MTSNKERKKNLETALRTVQDQLRKLETNINAKLQQMETSLSKTDDVLLSKHEPISSHANYSTGWSQHTKESRGSGRSLFFSHPTKLEFPRYAGDDHTEWFTRIDQFFEFHGTMDSEKIHLASFHIEGEANQ</sequence>
<proteinExistence type="predicted"/>
<gene>
    <name evidence="1" type="ORF">V6N11_070909</name>
</gene>
<dbReference type="Proteomes" id="UP001396334">
    <property type="component" value="Unassembled WGS sequence"/>
</dbReference>
<name>A0ABR2A385_9ROSI</name>
<reference evidence="1 2" key="1">
    <citation type="journal article" date="2024" name="G3 (Bethesda)">
        <title>Genome assembly of Hibiscus sabdariffa L. provides insights into metabolisms of medicinal natural products.</title>
        <authorList>
            <person name="Kim T."/>
        </authorList>
    </citation>
    <scope>NUCLEOTIDE SEQUENCE [LARGE SCALE GENOMIC DNA]</scope>
    <source>
        <strain evidence="1">TK-2024</strain>
        <tissue evidence="1">Old leaves</tissue>
    </source>
</reference>
<comment type="caution">
    <text evidence="1">The sequence shown here is derived from an EMBL/GenBank/DDBJ whole genome shotgun (WGS) entry which is preliminary data.</text>
</comment>
<accession>A0ABR2A385</accession>
<organism evidence="1 2">
    <name type="scientific">Hibiscus sabdariffa</name>
    <name type="common">roselle</name>
    <dbReference type="NCBI Taxonomy" id="183260"/>
    <lineage>
        <taxon>Eukaryota</taxon>
        <taxon>Viridiplantae</taxon>
        <taxon>Streptophyta</taxon>
        <taxon>Embryophyta</taxon>
        <taxon>Tracheophyta</taxon>
        <taxon>Spermatophyta</taxon>
        <taxon>Magnoliopsida</taxon>
        <taxon>eudicotyledons</taxon>
        <taxon>Gunneridae</taxon>
        <taxon>Pentapetalae</taxon>
        <taxon>rosids</taxon>
        <taxon>malvids</taxon>
        <taxon>Malvales</taxon>
        <taxon>Malvaceae</taxon>
        <taxon>Malvoideae</taxon>
        <taxon>Hibiscus</taxon>
    </lineage>
</organism>
<dbReference type="EMBL" id="JBBPBN010000394">
    <property type="protein sequence ID" value="KAK8487494.1"/>
    <property type="molecule type" value="Genomic_DNA"/>
</dbReference>